<reference evidence="1 2" key="1">
    <citation type="submission" date="2020-05" db="EMBL/GenBank/DDBJ databases">
        <title>Characterization of novel class B3 metallo-beta-lactamase from novel Pseudomonas species.</title>
        <authorList>
            <person name="Yamada K."/>
            <person name="Aoki K."/>
            <person name="Ishii Y."/>
        </authorList>
    </citation>
    <scope>NUCLEOTIDE SEQUENCE [LARGE SCALE GENOMIC DNA]</scope>
    <source>
        <strain evidence="1 2">TUM18999</strain>
    </source>
</reference>
<evidence type="ECO:0000313" key="1">
    <source>
        <dbReference type="EMBL" id="BCG27549.1"/>
    </source>
</evidence>
<sequence>MPASEQEDTFSQFLGAPIPVPIRAPGFMIHLIEVEQVGEVSRLIAGMRDEFDVVATELDASRKAGADTVTMFERALERVDILDLIERHRPELYALLALFTRRPEEDVKRLGLDDFLGLLLALVEVNLDFFYLRLRPQLRANLVRLAAAISLKQPSA</sequence>
<organism evidence="1 2">
    <name type="scientific">Pseudomonas tohonis</name>
    <dbReference type="NCBI Taxonomy" id="2725477"/>
    <lineage>
        <taxon>Bacteria</taxon>
        <taxon>Pseudomonadati</taxon>
        <taxon>Pseudomonadota</taxon>
        <taxon>Gammaproteobacteria</taxon>
        <taxon>Pseudomonadales</taxon>
        <taxon>Pseudomonadaceae</taxon>
        <taxon>Pseudomonas</taxon>
    </lineage>
</organism>
<protein>
    <submittedName>
        <fullName evidence="1">Uncharacterized protein</fullName>
    </submittedName>
</protein>
<dbReference type="EMBL" id="AP023189">
    <property type="protein sequence ID" value="BCG27549.1"/>
    <property type="molecule type" value="Genomic_DNA"/>
</dbReference>
<evidence type="ECO:0000313" key="2">
    <source>
        <dbReference type="Proteomes" id="UP000509383"/>
    </source>
</evidence>
<accession>A0A6J4EDY4</accession>
<name>A0A6J4EDY4_9PSED</name>
<dbReference type="KEGG" id="ptw:TUM18999_57400"/>
<dbReference type="AlphaFoldDB" id="A0A6J4EDY4"/>
<proteinExistence type="predicted"/>
<dbReference type="RefSeq" id="WP_173180418.1">
    <property type="nucleotide sequence ID" value="NZ_AP023189.1"/>
</dbReference>
<gene>
    <name evidence="1" type="ORF">TUM18999_57400</name>
</gene>
<dbReference type="Proteomes" id="UP000509383">
    <property type="component" value="Chromosome"/>
</dbReference>